<evidence type="ECO:0000313" key="1">
    <source>
        <dbReference type="EMBL" id="MBL7260628.1"/>
    </source>
</evidence>
<protein>
    <submittedName>
        <fullName evidence="1">Uncharacterized protein</fullName>
    </submittedName>
</protein>
<keyword evidence="2" id="KW-1185">Reference proteome</keyword>
<proteinExistence type="predicted"/>
<gene>
    <name evidence="1" type="ORF">JKJ07_40675</name>
</gene>
<dbReference type="EMBL" id="JAENHO010000014">
    <property type="protein sequence ID" value="MBL7260628.1"/>
    <property type="molecule type" value="Genomic_DNA"/>
</dbReference>
<dbReference type="Proteomes" id="UP000598996">
    <property type="component" value="Unassembled WGS sequence"/>
</dbReference>
<dbReference type="RefSeq" id="WP_202997331.1">
    <property type="nucleotide sequence ID" value="NZ_JAENHO010000014.1"/>
</dbReference>
<accession>A0ABS1W248</accession>
<organism evidence="1 2">
    <name type="scientific">Paractinoplanes lichenicola</name>
    <dbReference type="NCBI Taxonomy" id="2802976"/>
    <lineage>
        <taxon>Bacteria</taxon>
        <taxon>Bacillati</taxon>
        <taxon>Actinomycetota</taxon>
        <taxon>Actinomycetes</taxon>
        <taxon>Micromonosporales</taxon>
        <taxon>Micromonosporaceae</taxon>
        <taxon>Paractinoplanes</taxon>
    </lineage>
</organism>
<reference evidence="1 2" key="1">
    <citation type="submission" date="2021-01" db="EMBL/GenBank/DDBJ databases">
        <title>Actinoplanes sp. nov. LDG1-01 isolated from lichen.</title>
        <authorList>
            <person name="Saeng-In P."/>
            <person name="Phongsopitanun W."/>
            <person name="Kanchanasin P."/>
            <person name="Yuki M."/>
            <person name="Kudo T."/>
            <person name="Ohkuma M."/>
            <person name="Tanasupawat S."/>
        </authorList>
    </citation>
    <scope>NUCLEOTIDE SEQUENCE [LARGE SCALE GENOMIC DNA]</scope>
    <source>
        <strain evidence="1 2">LDG1-01</strain>
    </source>
</reference>
<sequence length="328" mass="35141">MRRISAELVHHLTDFRMGHDLAPVGMSAVPRYWLNGTTVTALDDQLRPVRRRDIAVPAGGKLLAGTPDLTTVVLATHHHLTVHTGDRALELNIEAADSATLIGDDRLLVTAPVIELRNHYGQPYESQGEHVVQLIDVRSGAVADRAVLDVVSAGVFAVPHPYDGSIVLDAGMGQDGSAAFVARVAGDRLSIEPLREDVVVSGFDPSGRHLLLMPHPGFDDVATVLEWPSLHTTAELSGATLAFDDGGIDMYGCYLSDNRIVLQAGEVEQNGALLCSAGLTPLAWLEFPPNDPTDSELVSIHGVGPNLFAAEVWSDGAETVAVWRLPQR</sequence>
<name>A0ABS1W248_9ACTN</name>
<evidence type="ECO:0000313" key="2">
    <source>
        <dbReference type="Proteomes" id="UP000598996"/>
    </source>
</evidence>
<comment type="caution">
    <text evidence="1">The sequence shown here is derived from an EMBL/GenBank/DDBJ whole genome shotgun (WGS) entry which is preliminary data.</text>
</comment>